<accession>A0A0G2HV11</accession>
<proteinExistence type="predicted"/>
<comment type="caution">
    <text evidence="2">The sequence shown here is derived from an EMBL/GenBank/DDBJ whole genome shotgun (WGS) entry which is preliminary data.</text>
</comment>
<gene>
    <name evidence="2" type="ORF">EMCG_03851</name>
</gene>
<reference evidence="3" key="1">
    <citation type="journal article" date="2015" name="PLoS Genet.">
        <title>The dynamic genome and transcriptome of the human fungal pathogen Blastomyces and close relative Emmonsia.</title>
        <authorList>
            <person name="Munoz J.F."/>
            <person name="Gauthier G.M."/>
            <person name="Desjardins C.A."/>
            <person name="Gallo J.E."/>
            <person name="Holder J."/>
            <person name="Sullivan T.D."/>
            <person name="Marty A.J."/>
            <person name="Carmen J.C."/>
            <person name="Chen Z."/>
            <person name="Ding L."/>
            <person name="Gujja S."/>
            <person name="Magrini V."/>
            <person name="Misas E."/>
            <person name="Mitreva M."/>
            <person name="Priest M."/>
            <person name="Saif S."/>
            <person name="Whiston E.A."/>
            <person name="Young S."/>
            <person name="Zeng Q."/>
            <person name="Goldman W.E."/>
            <person name="Mardis E.R."/>
            <person name="Taylor J.W."/>
            <person name="McEwen J.G."/>
            <person name="Clay O.K."/>
            <person name="Klein B.S."/>
            <person name="Cuomo C.A."/>
        </authorList>
    </citation>
    <scope>NUCLEOTIDE SEQUENCE [LARGE SCALE GENOMIC DNA]</scope>
    <source>
        <strain evidence="3">UAMH 3008</strain>
    </source>
</reference>
<dbReference type="Proteomes" id="UP000034164">
    <property type="component" value="Unassembled WGS sequence"/>
</dbReference>
<evidence type="ECO:0000313" key="2">
    <source>
        <dbReference type="EMBL" id="KKZ61605.1"/>
    </source>
</evidence>
<name>A0A0G2HV11_9EURO</name>
<evidence type="ECO:0000313" key="3">
    <source>
        <dbReference type="Proteomes" id="UP000034164"/>
    </source>
</evidence>
<organism evidence="2 3">
    <name type="scientific">[Emmonsia] crescens</name>
    <dbReference type="NCBI Taxonomy" id="73230"/>
    <lineage>
        <taxon>Eukaryota</taxon>
        <taxon>Fungi</taxon>
        <taxon>Dikarya</taxon>
        <taxon>Ascomycota</taxon>
        <taxon>Pezizomycotina</taxon>
        <taxon>Eurotiomycetes</taxon>
        <taxon>Eurotiomycetidae</taxon>
        <taxon>Onygenales</taxon>
        <taxon>Ajellomycetaceae</taxon>
        <taxon>Emergomyces</taxon>
    </lineage>
</organism>
<protein>
    <submittedName>
        <fullName evidence="2">Uncharacterized protein</fullName>
    </submittedName>
</protein>
<evidence type="ECO:0000256" key="1">
    <source>
        <dbReference type="SAM" id="MobiDB-lite"/>
    </source>
</evidence>
<dbReference type="AlphaFoldDB" id="A0A0G2HV11"/>
<dbReference type="VEuPathDB" id="FungiDB:EMCG_03851"/>
<sequence length="113" mass="12191">MAEAEIGNESKRQQLPAAEQGSGISGHQDTNDADSHPIVLLAQLGMSSSERGRVETNEAKLRSTARRFSTQEAQAMINPPLAHELLAAFPGAPAGTNVKVNNILDFRWTPLRT</sequence>
<feature type="region of interest" description="Disordered" evidence="1">
    <location>
        <begin position="1"/>
        <end position="37"/>
    </location>
</feature>
<dbReference type="EMBL" id="LCZI01001263">
    <property type="protein sequence ID" value="KKZ61605.1"/>
    <property type="molecule type" value="Genomic_DNA"/>
</dbReference>